<dbReference type="AlphaFoldDB" id="A0A7J7FUC2"/>
<comment type="caution">
    <text evidence="2">The sequence shown here is derived from an EMBL/GenBank/DDBJ whole genome shotgun (WGS) entry which is preliminary data.</text>
</comment>
<dbReference type="Proteomes" id="UP000593564">
    <property type="component" value="Unassembled WGS sequence"/>
</dbReference>
<feature type="compositionally biased region" description="Basic and acidic residues" evidence="1">
    <location>
        <begin position="58"/>
        <end position="84"/>
    </location>
</feature>
<feature type="compositionally biased region" description="Polar residues" evidence="1">
    <location>
        <begin position="113"/>
        <end position="138"/>
    </location>
</feature>
<feature type="compositionally biased region" description="Basic and acidic residues" evidence="1">
    <location>
        <begin position="36"/>
        <end position="50"/>
    </location>
</feature>
<proteinExistence type="predicted"/>
<keyword evidence="3" id="KW-1185">Reference proteome</keyword>
<reference evidence="2 3" key="2">
    <citation type="submission" date="2020-07" db="EMBL/GenBank/DDBJ databases">
        <title>Genome assembly of wild tea tree DASZ reveals pedigree and selection history of tea varieties.</title>
        <authorList>
            <person name="Zhang W."/>
        </authorList>
    </citation>
    <scope>NUCLEOTIDE SEQUENCE [LARGE SCALE GENOMIC DNA]</scope>
    <source>
        <strain evidence="3">cv. G240</strain>
        <tissue evidence="2">Leaf</tissue>
    </source>
</reference>
<evidence type="ECO:0000313" key="3">
    <source>
        <dbReference type="Proteomes" id="UP000593564"/>
    </source>
</evidence>
<accession>A0A7J7FUC2</accession>
<evidence type="ECO:0000256" key="1">
    <source>
        <dbReference type="SAM" id="MobiDB-lite"/>
    </source>
</evidence>
<organism evidence="2 3">
    <name type="scientific">Camellia sinensis</name>
    <name type="common">Tea plant</name>
    <name type="synonym">Thea sinensis</name>
    <dbReference type="NCBI Taxonomy" id="4442"/>
    <lineage>
        <taxon>Eukaryota</taxon>
        <taxon>Viridiplantae</taxon>
        <taxon>Streptophyta</taxon>
        <taxon>Embryophyta</taxon>
        <taxon>Tracheophyta</taxon>
        <taxon>Spermatophyta</taxon>
        <taxon>Magnoliopsida</taxon>
        <taxon>eudicotyledons</taxon>
        <taxon>Gunneridae</taxon>
        <taxon>Pentapetalae</taxon>
        <taxon>asterids</taxon>
        <taxon>Ericales</taxon>
        <taxon>Theaceae</taxon>
        <taxon>Camellia</taxon>
    </lineage>
</organism>
<reference evidence="3" key="1">
    <citation type="journal article" date="2020" name="Nat. Commun.">
        <title>Genome assembly of wild tea tree DASZ reveals pedigree and selection history of tea varieties.</title>
        <authorList>
            <person name="Zhang W."/>
            <person name="Zhang Y."/>
            <person name="Qiu H."/>
            <person name="Guo Y."/>
            <person name="Wan H."/>
            <person name="Zhang X."/>
            <person name="Scossa F."/>
            <person name="Alseekh S."/>
            <person name="Zhang Q."/>
            <person name="Wang P."/>
            <person name="Xu L."/>
            <person name="Schmidt M.H."/>
            <person name="Jia X."/>
            <person name="Li D."/>
            <person name="Zhu A."/>
            <person name="Guo F."/>
            <person name="Chen W."/>
            <person name="Ni D."/>
            <person name="Usadel B."/>
            <person name="Fernie A.R."/>
            <person name="Wen W."/>
        </authorList>
    </citation>
    <scope>NUCLEOTIDE SEQUENCE [LARGE SCALE GENOMIC DNA]</scope>
    <source>
        <strain evidence="3">cv. G240</strain>
    </source>
</reference>
<gene>
    <name evidence="2" type="ORF">HYC85_028060</name>
</gene>
<protein>
    <submittedName>
        <fullName evidence="2">Uncharacterized protein</fullName>
    </submittedName>
</protein>
<dbReference type="EMBL" id="JACBKZ010000014">
    <property type="protein sequence ID" value="KAF5931889.1"/>
    <property type="molecule type" value="Genomic_DNA"/>
</dbReference>
<evidence type="ECO:0000313" key="2">
    <source>
        <dbReference type="EMBL" id="KAF5931889.1"/>
    </source>
</evidence>
<sequence>MTHNEDLPQSPIDGQTPEGGGRREGLPSISPMAELDPQRRNPRREARERQGSSPHRSQSPDRQRRKMDPQVLEDRVREQDEVIRRMATNIETMKHQMKGNTHSCHSKDRDRQVTLSQTESRSLRSSNAQSKTSKTSYSRPERVKTKKARRRKDSQARDPCRVSALQRWVPRTYGSVKVGIPEPRLAYEPADKALARLQSSPFVPTIENAPLPSALVTLV</sequence>
<name>A0A7J7FUC2_CAMSI</name>
<feature type="region of interest" description="Disordered" evidence="1">
    <location>
        <begin position="1"/>
        <end position="159"/>
    </location>
</feature>